<evidence type="ECO:0000313" key="2">
    <source>
        <dbReference type="EMBL" id="VAW33797.1"/>
    </source>
</evidence>
<reference evidence="2" key="1">
    <citation type="submission" date="2018-06" db="EMBL/GenBank/DDBJ databases">
        <authorList>
            <person name="Zhirakovskaya E."/>
        </authorList>
    </citation>
    <scope>NUCLEOTIDE SEQUENCE</scope>
</reference>
<dbReference type="InterPro" id="IPR017927">
    <property type="entry name" value="FAD-bd_FR_type"/>
</dbReference>
<dbReference type="InterPro" id="IPR001433">
    <property type="entry name" value="OxRdtase_FAD/NAD-bd"/>
</dbReference>
<evidence type="ECO:0000259" key="1">
    <source>
        <dbReference type="PROSITE" id="PS51384"/>
    </source>
</evidence>
<dbReference type="Gene3D" id="3.40.50.80">
    <property type="entry name" value="Nucleotide-binding domain of ferredoxin-NADP reductase (FNR) module"/>
    <property type="match status" value="1"/>
</dbReference>
<dbReference type="PANTHER" id="PTHR47354:SF5">
    <property type="entry name" value="PROTEIN RFBI"/>
    <property type="match status" value="1"/>
</dbReference>
<dbReference type="AlphaFoldDB" id="A0A3B0V6Z7"/>
<dbReference type="InterPro" id="IPR008333">
    <property type="entry name" value="Cbr1-like_FAD-bd_dom"/>
</dbReference>
<dbReference type="PRINTS" id="PR00410">
    <property type="entry name" value="PHEHYDRXLASE"/>
</dbReference>
<dbReference type="EMBL" id="UOEW01000042">
    <property type="protein sequence ID" value="VAW33797.1"/>
    <property type="molecule type" value="Genomic_DNA"/>
</dbReference>
<protein>
    <recommendedName>
        <fullName evidence="1">FAD-binding FR-type domain-containing protein</fullName>
    </recommendedName>
</protein>
<dbReference type="InterPro" id="IPR039261">
    <property type="entry name" value="FNR_nucleotide-bd"/>
</dbReference>
<dbReference type="InterPro" id="IPR050415">
    <property type="entry name" value="MRET"/>
</dbReference>
<sequence>MPQKLDLQLISTRDLNENTVHLEFLIQNEQQLELIAGQFIRLIFQPDGEEVFRSYSVANILKLNTGIITTIELAVAWVTGGVATIALANMKIGDTIVASAPYGRFCLTEQKWQRYFLVATGTGVTPYRAMTNELVQRIRQDNAEVFVIMGARDSTGLLYADEFRHNAKISGYSYISCLSRASLQNPTELDFQGH</sequence>
<dbReference type="Gene3D" id="2.40.30.10">
    <property type="entry name" value="Translation factors"/>
    <property type="match status" value="1"/>
</dbReference>
<feature type="non-terminal residue" evidence="2">
    <location>
        <position position="194"/>
    </location>
</feature>
<dbReference type="InterPro" id="IPR017938">
    <property type="entry name" value="Riboflavin_synthase-like_b-brl"/>
</dbReference>
<proteinExistence type="predicted"/>
<accession>A0A3B0V6Z7</accession>
<dbReference type="InterPro" id="IPR001709">
    <property type="entry name" value="Flavoprot_Pyr_Nucl_cyt_Rdtase"/>
</dbReference>
<organism evidence="2">
    <name type="scientific">hydrothermal vent metagenome</name>
    <dbReference type="NCBI Taxonomy" id="652676"/>
    <lineage>
        <taxon>unclassified sequences</taxon>
        <taxon>metagenomes</taxon>
        <taxon>ecological metagenomes</taxon>
    </lineage>
</organism>
<dbReference type="PRINTS" id="PR00371">
    <property type="entry name" value="FPNCR"/>
</dbReference>
<name>A0A3B0V6Z7_9ZZZZ</name>
<dbReference type="SUPFAM" id="SSF63380">
    <property type="entry name" value="Riboflavin synthase domain-like"/>
    <property type="match status" value="1"/>
</dbReference>
<feature type="domain" description="FAD-binding FR-type" evidence="1">
    <location>
        <begin position="2"/>
        <end position="108"/>
    </location>
</feature>
<dbReference type="Pfam" id="PF00970">
    <property type="entry name" value="FAD_binding_6"/>
    <property type="match status" value="1"/>
</dbReference>
<dbReference type="PANTHER" id="PTHR47354">
    <property type="entry name" value="NADH OXIDOREDUCTASE HCR"/>
    <property type="match status" value="1"/>
</dbReference>
<dbReference type="GO" id="GO:0016491">
    <property type="term" value="F:oxidoreductase activity"/>
    <property type="evidence" value="ECO:0007669"/>
    <property type="project" value="InterPro"/>
</dbReference>
<gene>
    <name evidence="2" type="ORF">MNBD_GAMMA01-2241</name>
</gene>
<dbReference type="PROSITE" id="PS51384">
    <property type="entry name" value="FAD_FR"/>
    <property type="match status" value="1"/>
</dbReference>
<dbReference type="SUPFAM" id="SSF52343">
    <property type="entry name" value="Ferredoxin reductase-like, C-terminal NADP-linked domain"/>
    <property type="match status" value="1"/>
</dbReference>
<dbReference type="Pfam" id="PF00175">
    <property type="entry name" value="NAD_binding_1"/>
    <property type="match status" value="1"/>
</dbReference>